<sequence length="226" mass="24933">MSKWEENSVEEYLNYSLSLMELLNSISSSISHLGHARLALSHALDLVENSPSSAIERLKTFQMKGSSSSKDSFKETQSKEDVEERFNFSNKEKIVHLALTDIKSVGFWICGVILAGLSGDSKPYLEMIKRLGGLSSSALRDLDSSICEAINKGVVLKEVKELNDSAARLAAAVEAGNSSDAVEELRRRVEVFEKLMDGLTKEVDHLFSKLLAGRNELLNGIRKALN</sequence>
<proteinExistence type="predicted"/>
<comment type="caution">
    <text evidence="1">The sequence shown here is derived from an EMBL/GenBank/DDBJ whole genome shotgun (WGS) entry which is preliminary data.</text>
</comment>
<name>A0ACC1B727_9ROSI</name>
<gene>
    <name evidence="1" type="ORF">Patl1_17091</name>
</gene>
<evidence type="ECO:0000313" key="2">
    <source>
        <dbReference type="Proteomes" id="UP001164250"/>
    </source>
</evidence>
<protein>
    <submittedName>
        <fullName evidence="1">Uncharacterized protein</fullName>
    </submittedName>
</protein>
<reference evidence="2" key="1">
    <citation type="journal article" date="2023" name="G3 (Bethesda)">
        <title>Genome assembly and association tests identify interacting loci associated with vigor, precocity, and sex in interspecific pistachio rootstocks.</title>
        <authorList>
            <person name="Palmer W."/>
            <person name="Jacygrad E."/>
            <person name="Sagayaradj S."/>
            <person name="Cavanaugh K."/>
            <person name="Han R."/>
            <person name="Bertier L."/>
            <person name="Beede B."/>
            <person name="Kafkas S."/>
            <person name="Golino D."/>
            <person name="Preece J."/>
            <person name="Michelmore R."/>
        </authorList>
    </citation>
    <scope>NUCLEOTIDE SEQUENCE [LARGE SCALE GENOMIC DNA]</scope>
</reference>
<evidence type="ECO:0000313" key="1">
    <source>
        <dbReference type="EMBL" id="KAJ0094701.1"/>
    </source>
</evidence>
<organism evidence="1 2">
    <name type="scientific">Pistacia atlantica</name>
    <dbReference type="NCBI Taxonomy" id="434234"/>
    <lineage>
        <taxon>Eukaryota</taxon>
        <taxon>Viridiplantae</taxon>
        <taxon>Streptophyta</taxon>
        <taxon>Embryophyta</taxon>
        <taxon>Tracheophyta</taxon>
        <taxon>Spermatophyta</taxon>
        <taxon>Magnoliopsida</taxon>
        <taxon>eudicotyledons</taxon>
        <taxon>Gunneridae</taxon>
        <taxon>Pentapetalae</taxon>
        <taxon>rosids</taxon>
        <taxon>malvids</taxon>
        <taxon>Sapindales</taxon>
        <taxon>Anacardiaceae</taxon>
        <taxon>Pistacia</taxon>
    </lineage>
</organism>
<keyword evidence="2" id="KW-1185">Reference proteome</keyword>
<accession>A0ACC1B727</accession>
<dbReference type="EMBL" id="CM047902">
    <property type="protein sequence ID" value="KAJ0094701.1"/>
    <property type="molecule type" value="Genomic_DNA"/>
</dbReference>
<dbReference type="Proteomes" id="UP001164250">
    <property type="component" value="Chromosome 6"/>
</dbReference>